<feature type="domain" description="DUF4190" evidence="3">
    <location>
        <begin position="183"/>
        <end position="247"/>
    </location>
</feature>
<dbReference type="Pfam" id="PF13828">
    <property type="entry name" value="DUF4190"/>
    <property type="match status" value="1"/>
</dbReference>
<name>A0A4U5WLN6_STRLS</name>
<protein>
    <submittedName>
        <fullName evidence="4">DUF4190 domain-containing protein</fullName>
    </submittedName>
</protein>
<dbReference type="RefSeq" id="WP_137308931.1">
    <property type="nucleotide sequence ID" value="NZ_SZNQ01000001.1"/>
</dbReference>
<evidence type="ECO:0000256" key="1">
    <source>
        <dbReference type="SAM" id="MobiDB-lite"/>
    </source>
</evidence>
<dbReference type="OrthoDB" id="4338073at2"/>
<evidence type="ECO:0000313" key="5">
    <source>
        <dbReference type="Proteomes" id="UP000305929"/>
    </source>
</evidence>
<evidence type="ECO:0000259" key="3">
    <source>
        <dbReference type="Pfam" id="PF13828"/>
    </source>
</evidence>
<reference evidence="4 5" key="1">
    <citation type="submission" date="2019-04" db="EMBL/GenBank/DDBJ databases">
        <title>Streptomyces lasaliensis sp. nov., an Actinomycete isolated from soil which produces the polyether antibiotic lasalocid.</title>
        <authorList>
            <person name="Erwin G."/>
            <person name="Haber C."/>
        </authorList>
    </citation>
    <scope>NUCLEOTIDE SEQUENCE [LARGE SCALE GENOMIC DNA]</scope>
    <source>
        <strain evidence="4 5">X-537</strain>
    </source>
</reference>
<dbReference type="EMBL" id="SZNQ01000001">
    <property type="protein sequence ID" value="TKT03058.1"/>
    <property type="molecule type" value="Genomic_DNA"/>
</dbReference>
<feature type="compositionally biased region" description="Pro residues" evidence="1">
    <location>
        <begin position="56"/>
        <end position="67"/>
    </location>
</feature>
<dbReference type="AlphaFoldDB" id="A0A4U5WLN6"/>
<evidence type="ECO:0000256" key="2">
    <source>
        <dbReference type="SAM" id="Phobius"/>
    </source>
</evidence>
<feature type="transmembrane region" description="Helical" evidence="2">
    <location>
        <begin position="186"/>
        <end position="214"/>
    </location>
</feature>
<feature type="compositionally biased region" description="Pro residues" evidence="1">
    <location>
        <begin position="30"/>
        <end position="40"/>
    </location>
</feature>
<keyword evidence="5" id="KW-1185">Reference proteome</keyword>
<keyword evidence="2" id="KW-0812">Transmembrane</keyword>
<evidence type="ECO:0000313" key="4">
    <source>
        <dbReference type="EMBL" id="TKT03058.1"/>
    </source>
</evidence>
<organism evidence="4 5">
    <name type="scientific">Streptomyces lasalocidi</name>
    <name type="common">Streptomyces lasaliensis</name>
    <dbReference type="NCBI Taxonomy" id="324833"/>
    <lineage>
        <taxon>Bacteria</taxon>
        <taxon>Bacillati</taxon>
        <taxon>Actinomycetota</taxon>
        <taxon>Actinomycetes</taxon>
        <taxon>Kitasatosporales</taxon>
        <taxon>Streptomycetaceae</taxon>
        <taxon>Streptomyces</taxon>
    </lineage>
</organism>
<comment type="caution">
    <text evidence="4">The sequence shown here is derived from an EMBL/GenBank/DDBJ whole genome shotgun (WGS) entry which is preliminary data.</text>
</comment>
<accession>A0A4U5WLN6</accession>
<sequence length="257" mass="25177">MSEDATPTGAPRDARPPGEGEERAEAPVDPFAPPADPFAPPTGRDPFAPPTGRDPFAPPAGPDPSAPPADRDPFAPPAGAAPFAPPVTPAPGPAAPPPPNGPYTPYAGYDPYTPYGGAPHPVTPNAPQDGAVPPPPLAPGGPGQVPYGYPGGPGFPPPHGYSAGPGAPVPYGWPGMLPPSNGMGTAALVCGIVSAVGFCLWPLAIVLGVLAVIFGVMGRAKAARGEATNPGHALAGIICGAAGLVSAVGVVLLLVLS</sequence>
<feature type="region of interest" description="Disordered" evidence="1">
    <location>
        <begin position="1"/>
        <end position="151"/>
    </location>
</feature>
<feature type="compositionally biased region" description="Pro residues" evidence="1">
    <location>
        <begin position="83"/>
        <end position="102"/>
    </location>
</feature>
<dbReference type="InterPro" id="IPR025241">
    <property type="entry name" value="DUF4190"/>
</dbReference>
<keyword evidence="2" id="KW-0472">Membrane</keyword>
<feature type="compositionally biased region" description="Basic and acidic residues" evidence="1">
    <location>
        <begin position="12"/>
        <end position="26"/>
    </location>
</feature>
<gene>
    <name evidence="4" type="ORF">E4U91_25160</name>
</gene>
<feature type="transmembrane region" description="Helical" evidence="2">
    <location>
        <begin position="234"/>
        <end position="256"/>
    </location>
</feature>
<proteinExistence type="predicted"/>
<dbReference type="Proteomes" id="UP000305929">
    <property type="component" value="Unassembled WGS sequence"/>
</dbReference>
<keyword evidence="2" id="KW-1133">Transmembrane helix</keyword>